<dbReference type="Proteomes" id="UP000485058">
    <property type="component" value="Unassembled WGS sequence"/>
</dbReference>
<dbReference type="PANTHER" id="PTHR14927">
    <property type="entry name" value="NUCLEOLAR PROTEIN 10"/>
    <property type="match status" value="1"/>
</dbReference>
<dbReference type="PANTHER" id="PTHR14927:SF0">
    <property type="entry name" value="NUCLEOLAR PROTEIN 10"/>
    <property type="match status" value="1"/>
</dbReference>
<dbReference type="GO" id="GO:0000462">
    <property type="term" value="P:maturation of SSU-rRNA from tricistronic rRNA transcript (SSU-rRNA, 5.8S rRNA, LSU-rRNA)"/>
    <property type="evidence" value="ECO:0007669"/>
    <property type="project" value="TreeGrafter"/>
</dbReference>
<keyword evidence="2" id="KW-1185">Reference proteome</keyword>
<dbReference type="GO" id="GO:0030686">
    <property type="term" value="C:90S preribosome"/>
    <property type="evidence" value="ECO:0007669"/>
    <property type="project" value="TreeGrafter"/>
</dbReference>
<comment type="caution">
    <text evidence="1">The sequence shown here is derived from an EMBL/GenBank/DDBJ whole genome shotgun (WGS) entry which is preliminary data.</text>
</comment>
<sequence length="106" mass="11005">MCQRLSCRAAECWSAWQPGSWPSSPSALLRPAGLSPVTGLLAVAGEDGQLECFDLRARTSLACFDAATSAGAAGQELTALRFDDTGLQLAVGTGNGLVAVFDMRSK</sequence>
<gene>
    <name evidence="1" type="ORF">HaLaN_03348</name>
</gene>
<organism evidence="1 2">
    <name type="scientific">Haematococcus lacustris</name>
    <name type="common">Green alga</name>
    <name type="synonym">Haematococcus pluvialis</name>
    <dbReference type="NCBI Taxonomy" id="44745"/>
    <lineage>
        <taxon>Eukaryota</taxon>
        <taxon>Viridiplantae</taxon>
        <taxon>Chlorophyta</taxon>
        <taxon>core chlorophytes</taxon>
        <taxon>Chlorophyceae</taxon>
        <taxon>CS clade</taxon>
        <taxon>Chlamydomonadales</taxon>
        <taxon>Haematococcaceae</taxon>
        <taxon>Haematococcus</taxon>
    </lineage>
</organism>
<dbReference type="Gene3D" id="2.130.10.10">
    <property type="entry name" value="YVTN repeat-like/Quinoprotein amine dehydrogenase"/>
    <property type="match status" value="1"/>
</dbReference>
<dbReference type="AlphaFoldDB" id="A0A699YE79"/>
<evidence type="ECO:0000313" key="1">
    <source>
        <dbReference type="EMBL" id="GFH08397.1"/>
    </source>
</evidence>
<dbReference type="InterPro" id="IPR036322">
    <property type="entry name" value="WD40_repeat_dom_sf"/>
</dbReference>
<dbReference type="GO" id="GO:0032040">
    <property type="term" value="C:small-subunit processome"/>
    <property type="evidence" value="ECO:0007669"/>
    <property type="project" value="TreeGrafter"/>
</dbReference>
<protein>
    <submittedName>
        <fullName evidence="1">WD_REPEATS_REGION domain-containing protein</fullName>
    </submittedName>
</protein>
<dbReference type="EMBL" id="BLLF01000158">
    <property type="protein sequence ID" value="GFH08397.1"/>
    <property type="molecule type" value="Genomic_DNA"/>
</dbReference>
<evidence type="ECO:0000313" key="2">
    <source>
        <dbReference type="Proteomes" id="UP000485058"/>
    </source>
</evidence>
<name>A0A699YE79_HAELA</name>
<dbReference type="SUPFAM" id="SSF50978">
    <property type="entry name" value="WD40 repeat-like"/>
    <property type="match status" value="1"/>
</dbReference>
<feature type="non-terminal residue" evidence="1">
    <location>
        <position position="106"/>
    </location>
</feature>
<reference evidence="1 2" key="1">
    <citation type="submission" date="2020-02" db="EMBL/GenBank/DDBJ databases">
        <title>Draft genome sequence of Haematococcus lacustris strain NIES-144.</title>
        <authorList>
            <person name="Morimoto D."/>
            <person name="Nakagawa S."/>
            <person name="Yoshida T."/>
            <person name="Sawayama S."/>
        </authorList>
    </citation>
    <scope>NUCLEOTIDE SEQUENCE [LARGE SCALE GENOMIC DNA]</scope>
    <source>
        <strain evidence="1 2">NIES-144</strain>
    </source>
</reference>
<dbReference type="InterPro" id="IPR015943">
    <property type="entry name" value="WD40/YVTN_repeat-like_dom_sf"/>
</dbReference>
<dbReference type="InterPro" id="IPR040382">
    <property type="entry name" value="NOL10/Enp2"/>
</dbReference>
<proteinExistence type="predicted"/>
<accession>A0A699YE79</accession>